<reference evidence="1 2" key="1">
    <citation type="submission" date="2019-12" db="EMBL/GenBank/DDBJ databases">
        <authorList>
            <person name="Alioto T."/>
            <person name="Alioto T."/>
            <person name="Gomez Garrido J."/>
        </authorList>
    </citation>
    <scope>NUCLEOTIDE SEQUENCE [LARGE SCALE GENOMIC DNA]</scope>
</reference>
<gene>
    <name evidence="1" type="ORF">OLEA9_A069582</name>
</gene>
<dbReference type="Proteomes" id="UP000594638">
    <property type="component" value="Unassembled WGS sequence"/>
</dbReference>
<dbReference type="Gramene" id="OE9A069582T1">
    <property type="protein sequence ID" value="OE9A069582C1"/>
    <property type="gene ID" value="OE9A069582"/>
</dbReference>
<evidence type="ECO:0000313" key="1">
    <source>
        <dbReference type="EMBL" id="CAA2956638.1"/>
    </source>
</evidence>
<dbReference type="AlphaFoldDB" id="A0A8S0PRM7"/>
<accession>A0A8S0PRM7</accession>
<name>A0A8S0PRM7_OLEEU</name>
<keyword evidence="2" id="KW-1185">Reference proteome</keyword>
<proteinExistence type="predicted"/>
<organism evidence="1 2">
    <name type="scientific">Olea europaea subsp. europaea</name>
    <dbReference type="NCBI Taxonomy" id="158383"/>
    <lineage>
        <taxon>Eukaryota</taxon>
        <taxon>Viridiplantae</taxon>
        <taxon>Streptophyta</taxon>
        <taxon>Embryophyta</taxon>
        <taxon>Tracheophyta</taxon>
        <taxon>Spermatophyta</taxon>
        <taxon>Magnoliopsida</taxon>
        <taxon>eudicotyledons</taxon>
        <taxon>Gunneridae</taxon>
        <taxon>Pentapetalae</taxon>
        <taxon>asterids</taxon>
        <taxon>lamiids</taxon>
        <taxon>Lamiales</taxon>
        <taxon>Oleaceae</taxon>
        <taxon>Oleeae</taxon>
        <taxon>Olea</taxon>
    </lineage>
</organism>
<evidence type="ECO:0000313" key="2">
    <source>
        <dbReference type="Proteomes" id="UP000594638"/>
    </source>
</evidence>
<comment type="caution">
    <text evidence="1">The sequence shown here is derived from an EMBL/GenBank/DDBJ whole genome shotgun (WGS) entry which is preliminary data.</text>
</comment>
<sequence length="68" mass="7584">MLISGLALGHVYSMRMENLVSLLHLTLEEGGEAKGKVNEITKVLVYNGETRRAIAEEDDHEQPSRSVF</sequence>
<protein>
    <submittedName>
        <fullName evidence="1">Uncharacterized protein</fullName>
    </submittedName>
</protein>
<dbReference type="EMBL" id="CACTIH010000192">
    <property type="protein sequence ID" value="CAA2956638.1"/>
    <property type="molecule type" value="Genomic_DNA"/>
</dbReference>